<protein>
    <recommendedName>
        <fullName evidence="3">Protein-L-isoaspartate O-methyltransferase</fullName>
    </recommendedName>
</protein>
<reference evidence="1 2" key="1">
    <citation type="submission" date="2018-06" db="EMBL/GenBank/DDBJ databases">
        <title>Genomic Encyclopedia of Type Strains, Phase III (KMG-III): the genomes of soil and plant-associated and newly described type strains.</title>
        <authorList>
            <person name="Whitman W."/>
        </authorList>
    </citation>
    <scope>NUCLEOTIDE SEQUENCE [LARGE SCALE GENOMIC DNA]</scope>
    <source>
        <strain evidence="1 2">CECT 7945</strain>
    </source>
</reference>
<organism evidence="1 2">
    <name type="scientific">Winogradskyella epiphytica</name>
    <dbReference type="NCBI Taxonomy" id="262005"/>
    <lineage>
        <taxon>Bacteria</taxon>
        <taxon>Pseudomonadati</taxon>
        <taxon>Bacteroidota</taxon>
        <taxon>Flavobacteriia</taxon>
        <taxon>Flavobacteriales</taxon>
        <taxon>Flavobacteriaceae</taxon>
        <taxon>Winogradskyella</taxon>
    </lineage>
</organism>
<dbReference type="Gene3D" id="3.40.50.150">
    <property type="entry name" value="Vaccinia Virus protein VP39"/>
    <property type="match status" value="1"/>
</dbReference>
<dbReference type="RefSeq" id="WP_146221516.1">
    <property type="nucleotide sequence ID" value="NZ_BMWQ01000002.1"/>
</dbReference>
<accession>A0A2V4XKG0</accession>
<dbReference type="OrthoDB" id="9795498at2"/>
<evidence type="ECO:0000313" key="1">
    <source>
        <dbReference type="EMBL" id="PYE82143.1"/>
    </source>
</evidence>
<dbReference type="SUPFAM" id="SSF53335">
    <property type="entry name" value="S-adenosyl-L-methionine-dependent methyltransferases"/>
    <property type="match status" value="1"/>
</dbReference>
<comment type="caution">
    <text evidence="1">The sequence shown here is derived from an EMBL/GenBank/DDBJ whole genome shotgun (WGS) entry which is preliminary data.</text>
</comment>
<evidence type="ECO:0008006" key="3">
    <source>
        <dbReference type="Google" id="ProtNLM"/>
    </source>
</evidence>
<name>A0A2V4XKG0_9FLAO</name>
<proteinExistence type="predicted"/>
<dbReference type="Proteomes" id="UP000248054">
    <property type="component" value="Unassembled WGS sequence"/>
</dbReference>
<keyword evidence="2" id="KW-1185">Reference proteome</keyword>
<evidence type="ECO:0000313" key="2">
    <source>
        <dbReference type="Proteomes" id="UP000248054"/>
    </source>
</evidence>
<sequence length="112" mass="12990">MSFNLKKKLQTYIKDRIKEIGINQQKSEQVVLDYAHISRLFPEPNFIPFTDWSISPSVILHILNDIVINKRQHIIEFGSGASTLYIAQLIRTLNLPAQLYSVESSEEWLSKM</sequence>
<dbReference type="EMBL" id="QJTD01000002">
    <property type="protein sequence ID" value="PYE82143.1"/>
    <property type="molecule type" value="Genomic_DNA"/>
</dbReference>
<gene>
    <name evidence="1" type="ORF">DFQ11_102724</name>
</gene>
<dbReference type="AlphaFoldDB" id="A0A2V4XKG0"/>
<dbReference type="InterPro" id="IPR029063">
    <property type="entry name" value="SAM-dependent_MTases_sf"/>
</dbReference>